<reference evidence="1" key="2">
    <citation type="submission" date="2023-05" db="EMBL/GenBank/DDBJ databases">
        <authorList>
            <consortium name="Lawrence Berkeley National Laboratory"/>
            <person name="Steindorff A."/>
            <person name="Hensen N."/>
            <person name="Bonometti L."/>
            <person name="Westerberg I."/>
            <person name="Brannstrom I.O."/>
            <person name="Guillou S."/>
            <person name="Cros-Aarteil S."/>
            <person name="Calhoun S."/>
            <person name="Haridas S."/>
            <person name="Kuo A."/>
            <person name="Mondo S."/>
            <person name="Pangilinan J."/>
            <person name="Riley R."/>
            <person name="Labutti K."/>
            <person name="Andreopoulos B."/>
            <person name="Lipzen A."/>
            <person name="Chen C."/>
            <person name="Yanf M."/>
            <person name="Daum C."/>
            <person name="Ng V."/>
            <person name="Clum A."/>
            <person name="Ohm R."/>
            <person name="Martin F."/>
            <person name="Silar P."/>
            <person name="Natvig D."/>
            <person name="Lalanne C."/>
            <person name="Gautier V."/>
            <person name="Ament-Velasquez S.L."/>
            <person name="Kruys A."/>
            <person name="Hutchinson M.I."/>
            <person name="Powell A.J."/>
            <person name="Barry K."/>
            <person name="Miller A.N."/>
            <person name="Grigoriev I.V."/>
            <person name="Debuchy R."/>
            <person name="Gladieux P."/>
            <person name="Thoren M.H."/>
            <person name="Johannesson H."/>
        </authorList>
    </citation>
    <scope>NUCLEOTIDE SEQUENCE</scope>
    <source>
        <strain evidence="1">CBS 757.83</strain>
    </source>
</reference>
<sequence>MDVLWKTPKAAQCVLLVAFQQAIHGGLLVTLKRQIGLDLALEDCCSGRGLTAIRPTLGRAEQRNDSRYEAGRGNGWPGCHQARLHEIHGKQCSLPVGDRKSFTKQFRKGLQRCLGMERVDRVNGVEPYVRSVT</sequence>
<organism evidence="1 2">
    <name type="scientific">Parathielavia hyrcaniae</name>
    <dbReference type="NCBI Taxonomy" id="113614"/>
    <lineage>
        <taxon>Eukaryota</taxon>
        <taxon>Fungi</taxon>
        <taxon>Dikarya</taxon>
        <taxon>Ascomycota</taxon>
        <taxon>Pezizomycotina</taxon>
        <taxon>Sordariomycetes</taxon>
        <taxon>Sordariomycetidae</taxon>
        <taxon>Sordariales</taxon>
        <taxon>Chaetomiaceae</taxon>
        <taxon>Parathielavia</taxon>
    </lineage>
</organism>
<protein>
    <submittedName>
        <fullName evidence="1">Uncharacterized protein</fullName>
    </submittedName>
</protein>
<proteinExistence type="predicted"/>
<reference evidence="1" key="1">
    <citation type="journal article" date="2023" name="Mol. Phylogenet. Evol.">
        <title>Genome-scale phylogeny and comparative genomics of the fungal order Sordariales.</title>
        <authorList>
            <person name="Hensen N."/>
            <person name="Bonometti L."/>
            <person name="Westerberg I."/>
            <person name="Brannstrom I.O."/>
            <person name="Guillou S."/>
            <person name="Cros-Aarteil S."/>
            <person name="Calhoun S."/>
            <person name="Haridas S."/>
            <person name="Kuo A."/>
            <person name="Mondo S."/>
            <person name="Pangilinan J."/>
            <person name="Riley R."/>
            <person name="LaButti K."/>
            <person name="Andreopoulos B."/>
            <person name="Lipzen A."/>
            <person name="Chen C."/>
            <person name="Yan M."/>
            <person name="Daum C."/>
            <person name="Ng V."/>
            <person name="Clum A."/>
            <person name="Steindorff A."/>
            <person name="Ohm R.A."/>
            <person name="Martin F."/>
            <person name="Silar P."/>
            <person name="Natvig D.O."/>
            <person name="Lalanne C."/>
            <person name="Gautier V."/>
            <person name="Ament-Velasquez S.L."/>
            <person name="Kruys A."/>
            <person name="Hutchinson M.I."/>
            <person name="Powell A.J."/>
            <person name="Barry K."/>
            <person name="Miller A.N."/>
            <person name="Grigoriev I.V."/>
            <person name="Debuchy R."/>
            <person name="Gladieux P."/>
            <person name="Hiltunen Thoren M."/>
            <person name="Johannesson H."/>
        </authorList>
    </citation>
    <scope>NUCLEOTIDE SEQUENCE</scope>
    <source>
        <strain evidence="1">CBS 757.83</strain>
    </source>
</reference>
<comment type="caution">
    <text evidence="1">The sequence shown here is derived from an EMBL/GenBank/DDBJ whole genome shotgun (WGS) entry which is preliminary data.</text>
</comment>
<dbReference type="Proteomes" id="UP001305647">
    <property type="component" value="Unassembled WGS sequence"/>
</dbReference>
<name>A0AAN6SYK2_9PEZI</name>
<dbReference type="AlphaFoldDB" id="A0AAN6SYK2"/>
<dbReference type="EMBL" id="MU863671">
    <property type="protein sequence ID" value="KAK4097602.1"/>
    <property type="molecule type" value="Genomic_DNA"/>
</dbReference>
<keyword evidence="2" id="KW-1185">Reference proteome</keyword>
<gene>
    <name evidence="1" type="ORF">N658DRAFT_268373</name>
</gene>
<evidence type="ECO:0000313" key="1">
    <source>
        <dbReference type="EMBL" id="KAK4097602.1"/>
    </source>
</evidence>
<evidence type="ECO:0000313" key="2">
    <source>
        <dbReference type="Proteomes" id="UP001305647"/>
    </source>
</evidence>
<accession>A0AAN6SYK2</accession>